<keyword evidence="2" id="KW-0804">Transcription</keyword>
<keyword evidence="3" id="KW-0863">Zinc-finger</keyword>
<evidence type="ECO:0000256" key="2">
    <source>
        <dbReference type="ARBA" id="ARBA00023163"/>
    </source>
</evidence>
<dbReference type="PROSITE" id="PS51134">
    <property type="entry name" value="ZF_TFIIB"/>
    <property type="match status" value="1"/>
</dbReference>
<dbReference type="GO" id="GO:0008270">
    <property type="term" value="F:zinc ion binding"/>
    <property type="evidence" value="ECO:0007669"/>
    <property type="project" value="UniProtKB-KW"/>
</dbReference>
<evidence type="ECO:0000256" key="5">
    <source>
        <dbReference type="SAM" id="MobiDB-lite"/>
    </source>
</evidence>
<feature type="region of interest" description="Disordered" evidence="5">
    <location>
        <begin position="51"/>
        <end position="70"/>
    </location>
</feature>
<evidence type="ECO:0000256" key="3">
    <source>
        <dbReference type="PROSITE-ProRule" id="PRU00469"/>
    </source>
</evidence>
<dbReference type="AlphaFoldDB" id="A0A075FLZ6"/>
<dbReference type="EMBL" id="KF900318">
    <property type="protein sequence ID" value="AIE90767.1"/>
    <property type="molecule type" value="Genomic_DNA"/>
</dbReference>
<evidence type="ECO:0000256" key="1">
    <source>
        <dbReference type="ARBA" id="ARBA00023015"/>
    </source>
</evidence>
<gene>
    <name evidence="7" type="primary">GTF2B</name>
    <name evidence="7" type="synonym">SUA7</name>
    <name evidence="7" type="synonym">tfb</name>
    <name evidence="7" type="synonym">TFIIB</name>
</gene>
<dbReference type="PANTHER" id="PTHR11618">
    <property type="entry name" value="TRANSCRIPTION INITIATION FACTOR IIB-RELATED"/>
    <property type="match status" value="1"/>
</dbReference>
<dbReference type="PRINTS" id="PR00685">
    <property type="entry name" value="TIFACTORIIB"/>
</dbReference>
<dbReference type="InterPro" id="IPR013137">
    <property type="entry name" value="Znf_TFIIB"/>
</dbReference>
<dbReference type="InterPro" id="IPR000812">
    <property type="entry name" value="TFIIB"/>
</dbReference>
<keyword evidence="3" id="KW-0862">Zinc</keyword>
<dbReference type="GO" id="GO:0097550">
    <property type="term" value="C:transcription preinitiation complex"/>
    <property type="evidence" value="ECO:0007669"/>
    <property type="project" value="TreeGrafter"/>
</dbReference>
<feature type="coiled-coil region" evidence="4">
    <location>
        <begin position="113"/>
        <end position="140"/>
    </location>
</feature>
<sequence length="155" mass="16895">MLKNTFAAGPKCPACTNTKIVTDHDTGELFCANCGLVITDKVTDTNAEWRSFSKDGGADPTRTGAPTSLTMHDRGLSTIIGAVNKDASGKPLSTSMKSSIERLRTWDSRSQAHTSSDRNLRQALNEMSKLKDKLALTEAVIEKASYIYRKALEKN</sequence>
<accession>A0A075FLZ6</accession>
<dbReference type="GO" id="GO:0070897">
    <property type="term" value="P:transcription preinitiation complex assembly"/>
    <property type="evidence" value="ECO:0007669"/>
    <property type="project" value="InterPro"/>
</dbReference>
<evidence type="ECO:0000256" key="4">
    <source>
        <dbReference type="SAM" id="Coils"/>
    </source>
</evidence>
<dbReference type="Pfam" id="PF08271">
    <property type="entry name" value="Zn_Ribbon_TF"/>
    <property type="match status" value="1"/>
</dbReference>
<evidence type="ECO:0000313" key="7">
    <source>
        <dbReference type="EMBL" id="AIE90767.1"/>
    </source>
</evidence>
<keyword evidence="3" id="KW-0479">Metal-binding</keyword>
<proteinExistence type="predicted"/>
<reference evidence="7" key="1">
    <citation type="journal article" date="2014" name="Genome Biol. Evol.">
        <title>Pangenome evidence for extensive interdomain horizontal transfer affecting lineage core and shell genes in uncultured planktonic thaumarchaeota and euryarchaeota.</title>
        <authorList>
            <person name="Deschamps P."/>
            <person name="Zivanovic Y."/>
            <person name="Moreira D."/>
            <person name="Rodriguez-Valera F."/>
            <person name="Lopez-Garcia P."/>
        </authorList>
    </citation>
    <scope>NUCLEOTIDE SEQUENCE</scope>
</reference>
<name>A0A075FLZ6_9ARCH</name>
<dbReference type="PANTHER" id="PTHR11618:SF13">
    <property type="entry name" value="TRANSCRIPTION INITIATION FACTOR IIB"/>
    <property type="match status" value="1"/>
</dbReference>
<dbReference type="Gene3D" id="1.10.472.170">
    <property type="match status" value="1"/>
</dbReference>
<keyword evidence="1" id="KW-0805">Transcription regulation</keyword>
<organism evidence="7">
    <name type="scientific">uncultured marine thaumarchaeote AD1000_06_F06</name>
    <dbReference type="NCBI Taxonomy" id="1455885"/>
    <lineage>
        <taxon>Archaea</taxon>
        <taxon>Nitrososphaerota</taxon>
        <taxon>environmental samples</taxon>
    </lineage>
</organism>
<keyword evidence="4" id="KW-0175">Coiled coil</keyword>
<dbReference type="SUPFAM" id="SSF57783">
    <property type="entry name" value="Zinc beta-ribbon"/>
    <property type="match status" value="1"/>
</dbReference>
<evidence type="ECO:0000259" key="6">
    <source>
        <dbReference type="PROSITE" id="PS51134"/>
    </source>
</evidence>
<feature type="domain" description="TFIIB-type" evidence="6">
    <location>
        <begin position="8"/>
        <end position="39"/>
    </location>
</feature>
<protein>
    <submittedName>
        <fullName evidence="7">Transcription factor TFIIB cyclin-related protein (TFIIB, GTF2B, SUA7, tfb)</fullName>
    </submittedName>
</protein>